<dbReference type="GO" id="GO:0005524">
    <property type="term" value="F:ATP binding"/>
    <property type="evidence" value="ECO:0007669"/>
    <property type="project" value="UniProtKB-KW"/>
</dbReference>
<evidence type="ECO:0000259" key="5">
    <source>
        <dbReference type="Pfam" id="PF03152"/>
    </source>
</evidence>
<name>A0A367JZZ7_RHIAZ</name>
<dbReference type="Pfam" id="PF24842">
    <property type="entry name" value="UFD1_N2"/>
    <property type="match status" value="1"/>
</dbReference>
<dbReference type="InterPro" id="IPR055418">
    <property type="entry name" value="UFD1_N2"/>
</dbReference>
<accession>A0A367JZZ7</accession>
<dbReference type="InterPro" id="IPR042556">
    <property type="entry name" value="AZUL_sf"/>
</dbReference>
<dbReference type="Gene3D" id="3.10.330.10">
    <property type="match status" value="1"/>
</dbReference>
<evidence type="ECO:0000256" key="1">
    <source>
        <dbReference type="ARBA" id="ARBA00006043"/>
    </source>
</evidence>
<feature type="domain" description="Ubiquitin fusion degradation protein UFD1 N-terminal subdomain 2" evidence="8">
    <location>
        <begin position="114"/>
        <end position="189"/>
    </location>
</feature>
<dbReference type="PANTHER" id="PTHR12555">
    <property type="entry name" value="UBIQUITIN FUSION DEGRADATON PROTEIN 1"/>
    <property type="match status" value="1"/>
</dbReference>
<dbReference type="GO" id="GO:0036503">
    <property type="term" value="P:ERAD pathway"/>
    <property type="evidence" value="ECO:0007669"/>
    <property type="project" value="TreeGrafter"/>
</dbReference>
<proteinExistence type="inferred from homology"/>
<dbReference type="GO" id="GO:0006511">
    <property type="term" value="P:ubiquitin-dependent protein catabolic process"/>
    <property type="evidence" value="ECO:0007669"/>
    <property type="project" value="InterPro"/>
</dbReference>
<dbReference type="STRING" id="86630.A0A367JZZ7"/>
<keyword evidence="3" id="KW-0833">Ubl conjugation pathway</keyword>
<feature type="domain" description="Ubiquitin fusion degradation protein UFD1 N-terminal subdomain 1" evidence="5">
    <location>
        <begin position="24"/>
        <end position="110"/>
    </location>
</feature>
<keyword evidence="4" id="KW-0067">ATP-binding</keyword>
<dbReference type="Gene3D" id="6.10.130.10">
    <property type="entry name" value="Ubiquitin-protein ligase E3A, N-terminal zinc-binding domain (AZUL)"/>
    <property type="match status" value="1"/>
</dbReference>
<dbReference type="Pfam" id="PF16558">
    <property type="entry name" value="AZUL"/>
    <property type="match status" value="1"/>
</dbReference>
<evidence type="ECO:0000259" key="6">
    <source>
        <dbReference type="Pfam" id="PF16558"/>
    </source>
</evidence>
<protein>
    <submittedName>
        <fullName evidence="9">Uncharacterized protein</fullName>
    </submittedName>
</protein>
<keyword evidence="2" id="KW-0547">Nucleotide-binding</keyword>
<reference evidence="9 10" key="1">
    <citation type="journal article" date="2018" name="G3 (Bethesda)">
        <title>Phylogenetic and Phylogenomic Definition of Rhizopus Species.</title>
        <authorList>
            <person name="Gryganskyi A.P."/>
            <person name="Golan J."/>
            <person name="Dolatabadi S."/>
            <person name="Mondo S."/>
            <person name="Robb S."/>
            <person name="Idnurm A."/>
            <person name="Muszewska A."/>
            <person name="Steczkiewicz K."/>
            <person name="Masonjones S."/>
            <person name="Liao H.L."/>
            <person name="Gajdeczka M.T."/>
            <person name="Anike F."/>
            <person name="Vuek A."/>
            <person name="Anishchenko I.M."/>
            <person name="Voigt K."/>
            <person name="de Hoog G.S."/>
            <person name="Smith M.E."/>
            <person name="Heitman J."/>
            <person name="Vilgalys R."/>
            <person name="Stajich J.E."/>
        </authorList>
    </citation>
    <scope>NUCLEOTIDE SEQUENCE [LARGE SCALE GENOMIC DNA]</scope>
    <source>
        <strain evidence="9 10">CBS 357.93</strain>
    </source>
</reference>
<dbReference type="EMBL" id="PJQL01000456">
    <property type="protein sequence ID" value="RCH95534.1"/>
    <property type="molecule type" value="Genomic_DNA"/>
</dbReference>
<dbReference type="InterPro" id="IPR042299">
    <property type="entry name" value="Ufd1-like_Nn"/>
</dbReference>
<dbReference type="Pfam" id="PF21366">
    <property type="entry name" value="TRAFD1-XIAF1_ZnF"/>
    <property type="match status" value="1"/>
</dbReference>
<sequence>MQDQQQQHQQQQQQQDIVWKSYYFVRQAQPELEHGDKIILPATALTQLLSKAGSEQLPSPLTFELRHPHTNATIHCGVKEFSSSDTAELPLWILSALGLKEGDRVLIQLRLLPKGTWTKLKPLSIDYKEITDYRAALEAHLRGHYNTLTTGQVLSCRYGGRTYQFKVVELKPKDAVSITDTDLEVDIEAAEEQQQQEKNWHPTSEPVVIRLNESQSNVEVPYKSYRYWTVKIPQSISVKLVLNIEAGDIDVVVSSQEKKPTVDRFEWASLSSDSERTIRIDNAPSDTLYVGLHGYKEYSIVSWRVEEDDGSMEVDDNVNEKPESTENKVQCKNCHAWILERTVLLHEGFCYRNNVPCPWGCGKVFKKGSEELEKHWHCDQCEHTGTTDDKDKHIEYYHTPKTCVCDTFTSNTYDALAKHKSTDCPEKMIVCRYCHTLTAQGVVSLDARDRLLGLRSHESYCGSRTITCQKCNKPIPIKDIQVHAKIHEVKRQQQTLPPACCNQNCTRPRAKNRLSLCQFCFGPFWISEDDPKNAKLMQKVARKLHSQLTVGCGNSYCRNKYCATCTKDPKDATTAASMLIPLIKNLPKELVKSDPQPELYFCVDESTTRKKFLAEILCDMTEHKFELGWCVKALESEQEDLDRAQTWLDRNAPRKNLRL</sequence>
<dbReference type="Gene3D" id="2.60.120.380">
    <property type="match status" value="1"/>
</dbReference>
<comment type="caution">
    <text evidence="9">The sequence shown here is derived from an EMBL/GenBank/DDBJ whole genome shotgun (WGS) entry which is preliminary data.</text>
</comment>
<dbReference type="PANTHER" id="PTHR12555:SF15">
    <property type="entry name" value="FUSION DEGRADATION PROTEIN (UFD1), PUTATIVE (AFU_ORTHOLOGUE AFUA_4G04640)-RELATED"/>
    <property type="match status" value="1"/>
</dbReference>
<dbReference type="InterPro" id="IPR029067">
    <property type="entry name" value="CDC48_domain_2-like_sf"/>
</dbReference>
<evidence type="ECO:0000256" key="2">
    <source>
        <dbReference type="ARBA" id="ARBA00022741"/>
    </source>
</evidence>
<dbReference type="InterPro" id="IPR055417">
    <property type="entry name" value="UFD1_N1"/>
</dbReference>
<dbReference type="Pfam" id="PF03152">
    <property type="entry name" value="UFD1_N1"/>
    <property type="match status" value="1"/>
</dbReference>
<dbReference type="OrthoDB" id="193703at2759"/>
<evidence type="ECO:0000259" key="7">
    <source>
        <dbReference type="Pfam" id="PF21366"/>
    </source>
</evidence>
<gene>
    <name evidence="9" type="ORF">CU097_010267</name>
</gene>
<evidence type="ECO:0000313" key="10">
    <source>
        <dbReference type="Proteomes" id="UP000252139"/>
    </source>
</evidence>
<evidence type="ECO:0000256" key="4">
    <source>
        <dbReference type="ARBA" id="ARBA00022840"/>
    </source>
</evidence>
<keyword evidence="10" id="KW-1185">Reference proteome</keyword>
<dbReference type="InterPro" id="IPR032353">
    <property type="entry name" value="AZUL"/>
</dbReference>
<feature type="domain" description="TRAFD1/XAF1 zinc finger" evidence="7">
    <location>
        <begin position="454"/>
        <end position="484"/>
    </location>
</feature>
<feature type="domain" description="Ubiquitin-protein ligase E3A N-terminal zinc-binding" evidence="6">
    <location>
        <begin position="538"/>
        <end position="584"/>
    </location>
</feature>
<dbReference type="GO" id="GO:0031593">
    <property type="term" value="F:polyubiquitin modification-dependent protein binding"/>
    <property type="evidence" value="ECO:0007669"/>
    <property type="project" value="TreeGrafter"/>
</dbReference>
<dbReference type="SUPFAM" id="SSF54585">
    <property type="entry name" value="Cdc48 domain 2-like"/>
    <property type="match status" value="1"/>
</dbReference>
<dbReference type="GO" id="GO:0034098">
    <property type="term" value="C:VCP-NPL4-UFD1 AAA ATPase complex"/>
    <property type="evidence" value="ECO:0007669"/>
    <property type="project" value="TreeGrafter"/>
</dbReference>
<dbReference type="Proteomes" id="UP000252139">
    <property type="component" value="Unassembled WGS sequence"/>
</dbReference>
<dbReference type="Pfam" id="PF23580">
    <property type="entry name" value="Znf_XAF1_N"/>
    <property type="match status" value="1"/>
</dbReference>
<evidence type="ECO:0000259" key="8">
    <source>
        <dbReference type="Pfam" id="PF24842"/>
    </source>
</evidence>
<organism evidence="9 10">
    <name type="scientific">Rhizopus azygosporus</name>
    <name type="common">Rhizopus microsporus var. azygosporus</name>
    <dbReference type="NCBI Taxonomy" id="86630"/>
    <lineage>
        <taxon>Eukaryota</taxon>
        <taxon>Fungi</taxon>
        <taxon>Fungi incertae sedis</taxon>
        <taxon>Mucoromycota</taxon>
        <taxon>Mucoromycotina</taxon>
        <taxon>Mucoromycetes</taxon>
        <taxon>Mucorales</taxon>
        <taxon>Mucorineae</taxon>
        <taxon>Rhizopodaceae</taxon>
        <taxon>Rhizopus</taxon>
    </lineage>
</organism>
<comment type="similarity">
    <text evidence="1">Belongs to the UFD1 family.</text>
</comment>
<evidence type="ECO:0000313" key="9">
    <source>
        <dbReference type="EMBL" id="RCH95534.1"/>
    </source>
</evidence>
<evidence type="ECO:0000256" key="3">
    <source>
        <dbReference type="ARBA" id="ARBA00022786"/>
    </source>
</evidence>
<dbReference type="AlphaFoldDB" id="A0A367JZZ7"/>
<dbReference type="InterPro" id="IPR004854">
    <property type="entry name" value="Ufd1-like"/>
</dbReference>
<dbReference type="Gene3D" id="2.40.40.50">
    <property type="entry name" value="Ubiquitin fusion degradation protein UFD1, N-terminal domain"/>
    <property type="match status" value="1"/>
</dbReference>
<dbReference type="InterPro" id="IPR049439">
    <property type="entry name" value="TRAFD1-XIAF1_Znf"/>
</dbReference>